<keyword evidence="2" id="KW-1185">Reference proteome</keyword>
<dbReference type="InterPro" id="IPR011009">
    <property type="entry name" value="Kinase-like_dom_sf"/>
</dbReference>
<dbReference type="Proteomes" id="UP000000370">
    <property type="component" value="Chromosome"/>
</dbReference>
<gene>
    <name evidence="1" type="ordered locus">Cphy_1559</name>
</gene>
<evidence type="ECO:0008006" key="3">
    <source>
        <dbReference type="Google" id="ProtNLM"/>
    </source>
</evidence>
<dbReference type="OrthoDB" id="2568768at2"/>
<protein>
    <recommendedName>
        <fullName evidence="3">Aminoglycoside phosphotransferase domain-containing protein</fullName>
    </recommendedName>
</protein>
<dbReference type="EMBL" id="CP000885">
    <property type="protein sequence ID" value="ABX41933.1"/>
    <property type="molecule type" value="Genomic_DNA"/>
</dbReference>
<proteinExistence type="predicted"/>
<dbReference type="KEGG" id="cpy:Cphy_1559"/>
<accession>A9KQM0</accession>
<dbReference type="HOGENOM" id="CLU_1178596_0_0_9"/>
<dbReference type="RefSeq" id="WP_012199587.1">
    <property type="nucleotide sequence ID" value="NC_010001.1"/>
</dbReference>
<dbReference type="SUPFAM" id="SSF56112">
    <property type="entry name" value="Protein kinase-like (PK-like)"/>
    <property type="match status" value="1"/>
</dbReference>
<evidence type="ECO:0000313" key="2">
    <source>
        <dbReference type="Proteomes" id="UP000000370"/>
    </source>
</evidence>
<organism evidence="1 2">
    <name type="scientific">Lachnoclostridium phytofermentans (strain ATCC 700394 / DSM 18823 / ISDg)</name>
    <name type="common">Clostridium phytofermentans</name>
    <dbReference type="NCBI Taxonomy" id="357809"/>
    <lineage>
        <taxon>Bacteria</taxon>
        <taxon>Bacillati</taxon>
        <taxon>Bacillota</taxon>
        <taxon>Clostridia</taxon>
        <taxon>Lachnospirales</taxon>
        <taxon>Lachnospiraceae</taxon>
    </lineage>
</organism>
<dbReference type="AlphaFoldDB" id="A9KQM0"/>
<reference evidence="2" key="1">
    <citation type="submission" date="2007-11" db="EMBL/GenBank/DDBJ databases">
        <title>Complete genome sequence of Clostridium phytofermentans ISDg.</title>
        <authorList>
            <person name="Leschine S.B."/>
            <person name="Warnick T.A."/>
            <person name="Blanchard J.L."/>
            <person name="Schnell D.J."/>
            <person name="Petit E.L."/>
            <person name="LaTouf W.G."/>
            <person name="Copeland A."/>
            <person name="Lucas S."/>
            <person name="Lapidus A."/>
            <person name="Barry K."/>
            <person name="Glavina del Rio T."/>
            <person name="Dalin E."/>
            <person name="Tice H."/>
            <person name="Pitluck S."/>
            <person name="Kiss H."/>
            <person name="Brettin T."/>
            <person name="Bruce D."/>
            <person name="Detter J.C."/>
            <person name="Han C."/>
            <person name="Kuske C."/>
            <person name="Schmutz J."/>
            <person name="Larimer F."/>
            <person name="Land M."/>
            <person name="Hauser L."/>
            <person name="Kyrpides N."/>
            <person name="Kim E.A."/>
            <person name="Richardson P."/>
        </authorList>
    </citation>
    <scope>NUCLEOTIDE SEQUENCE [LARGE SCALE GENOMIC DNA]</scope>
    <source>
        <strain evidence="2">ATCC 700394 / DSM 18823 / ISDg</strain>
    </source>
</reference>
<dbReference type="eggNOG" id="ENOG502ZCBA">
    <property type="taxonomic scope" value="Bacteria"/>
</dbReference>
<name>A9KQM0_LACP7</name>
<dbReference type="Gene3D" id="3.90.1200.10">
    <property type="match status" value="1"/>
</dbReference>
<sequence>MKKDQLLKERLPDTINMTPEGYLSDDLSFEDFQRIHQEFFRKIFEISTVDISDLRGYGEFTEDASLPFETCREFLINTFTEVEEGYWYHWKEMFQTILLEETVFYRYYEKMIELIPYCEGRRFLIYNNTFFCNMVTNGETVTGFPDWSRAGVSDFLLDFAIMDLNKPYLLIPELLWEYCKEEGIEIPNFKERYLCMAYFKAIDCLRWHASIDDEESCISIVKYLNELEERINKIS</sequence>
<evidence type="ECO:0000313" key="1">
    <source>
        <dbReference type="EMBL" id="ABX41933.1"/>
    </source>
</evidence>